<evidence type="ECO:0000256" key="6">
    <source>
        <dbReference type="ARBA" id="ARBA00023136"/>
    </source>
</evidence>
<accession>A0A8I2GV25</accession>
<keyword evidence="3" id="KW-1003">Cell membrane</keyword>
<proteinExistence type="predicted"/>
<evidence type="ECO:0000256" key="3">
    <source>
        <dbReference type="ARBA" id="ARBA00022475"/>
    </source>
</evidence>
<feature type="transmembrane region" description="Helical" evidence="7">
    <location>
        <begin position="50"/>
        <end position="70"/>
    </location>
</feature>
<dbReference type="SUPFAM" id="SSF103473">
    <property type="entry name" value="MFS general substrate transporter"/>
    <property type="match status" value="1"/>
</dbReference>
<feature type="transmembrane region" description="Helical" evidence="7">
    <location>
        <begin position="175"/>
        <end position="194"/>
    </location>
</feature>
<comment type="subcellular location">
    <subcellularLocation>
        <location evidence="1">Cell membrane</location>
        <topology evidence="1">Multi-pass membrane protein</topology>
    </subcellularLocation>
</comment>
<dbReference type="PROSITE" id="PS50850">
    <property type="entry name" value="MFS"/>
    <property type="match status" value="1"/>
</dbReference>
<dbReference type="CDD" id="cd06173">
    <property type="entry name" value="MFS_MefA_like"/>
    <property type="match status" value="1"/>
</dbReference>
<dbReference type="Proteomes" id="UP000662259">
    <property type="component" value="Unassembled WGS sequence"/>
</dbReference>
<evidence type="ECO:0000313" key="10">
    <source>
        <dbReference type="Proteomes" id="UP000662259"/>
    </source>
</evidence>
<organism evidence="9 10">
    <name type="scientific">Rhizobium leguminosarum bv. viciae</name>
    <dbReference type="NCBI Taxonomy" id="387"/>
    <lineage>
        <taxon>Bacteria</taxon>
        <taxon>Pseudomonadati</taxon>
        <taxon>Pseudomonadota</taxon>
        <taxon>Alphaproteobacteria</taxon>
        <taxon>Hyphomicrobiales</taxon>
        <taxon>Rhizobiaceae</taxon>
        <taxon>Rhizobium/Agrobacterium group</taxon>
        <taxon>Rhizobium</taxon>
    </lineage>
</organism>
<protein>
    <submittedName>
        <fullName evidence="9">MFS transporter</fullName>
    </submittedName>
</protein>
<dbReference type="RefSeq" id="WP_094087209.1">
    <property type="nucleotide sequence ID" value="NZ_CP022564.1"/>
</dbReference>
<dbReference type="GO" id="GO:0022857">
    <property type="term" value="F:transmembrane transporter activity"/>
    <property type="evidence" value="ECO:0007669"/>
    <property type="project" value="InterPro"/>
</dbReference>
<dbReference type="PANTHER" id="PTHR23513:SF9">
    <property type="entry name" value="ENTEROBACTIN EXPORTER ENTS"/>
    <property type="match status" value="1"/>
</dbReference>
<dbReference type="Pfam" id="PF05977">
    <property type="entry name" value="MFS_3"/>
    <property type="match status" value="1"/>
</dbReference>
<dbReference type="InterPro" id="IPR010290">
    <property type="entry name" value="TM_effector"/>
</dbReference>
<feature type="transmembrane region" description="Helical" evidence="7">
    <location>
        <begin position="82"/>
        <end position="104"/>
    </location>
</feature>
<keyword evidence="4 7" id="KW-0812">Transmembrane</keyword>
<dbReference type="GO" id="GO:0005886">
    <property type="term" value="C:plasma membrane"/>
    <property type="evidence" value="ECO:0007669"/>
    <property type="project" value="UniProtKB-SubCell"/>
</dbReference>
<dbReference type="EMBL" id="WIEZ01000006">
    <property type="protein sequence ID" value="NKM45879.1"/>
    <property type="molecule type" value="Genomic_DNA"/>
</dbReference>
<dbReference type="AlphaFoldDB" id="A0A8I2GV25"/>
<dbReference type="PANTHER" id="PTHR23513">
    <property type="entry name" value="INTEGRAL MEMBRANE EFFLUX PROTEIN-RELATED"/>
    <property type="match status" value="1"/>
</dbReference>
<dbReference type="InterPro" id="IPR020846">
    <property type="entry name" value="MFS_dom"/>
</dbReference>
<feature type="transmembrane region" description="Helical" evidence="7">
    <location>
        <begin position="370"/>
        <end position="394"/>
    </location>
</feature>
<keyword evidence="2" id="KW-0813">Transport</keyword>
<dbReference type="InterPro" id="IPR036259">
    <property type="entry name" value="MFS_trans_sf"/>
</dbReference>
<feature type="transmembrane region" description="Helical" evidence="7">
    <location>
        <begin position="260"/>
        <end position="280"/>
    </location>
</feature>
<evidence type="ECO:0000259" key="8">
    <source>
        <dbReference type="PROSITE" id="PS50850"/>
    </source>
</evidence>
<name>A0A8I2GV25_RHILV</name>
<dbReference type="Gene3D" id="1.20.1250.20">
    <property type="entry name" value="MFS general substrate transporter like domains"/>
    <property type="match status" value="2"/>
</dbReference>
<reference evidence="9" key="1">
    <citation type="submission" date="2019-10" db="EMBL/GenBank/DDBJ databases">
        <title>Rhizobium leguminosarum symbiovar viciae collection.</title>
        <authorList>
            <person name="Boivin S."/>
            <person name="Lepetit M."/>
        </authorList>
    </citation>
    <scope>NUCLEOTIDE SEQUENCE</scope>
    <source>
        <strain evidence="9">L143</strain>
    </source>
</reference>
<keyword evidence="6 7" id="KW-0472">Membrane</keyword>
<evidence type="ECO:0000256" key="2">
    <source>
        <dbReference type="ARBA" id="ARBA00022448"/>
    </source>
</evidence>
<feature type="transmembrane region" description="Helical" evidence="7">
    <location>
        <begin position="223"/>
        <end position="248"/>
    </location>
</feature>
<sequence length="416" mass="43903">MSFSPTGDRFAAFRHSSYTRFFFARFLLSFSQQIVSVAVGWQMYDQTGSAIYLGLIGLVQFLPSLLLILVTGSVADRYNRRAIAALCSLVSALCTLALLVMTLMGSFTPLPVFAVLLIFGIERAFMSPAVQSLAPNLVPEEALSNAIAWNSSSWQLAAITGPVLGGLLYGVSAPTAYTVAVIFSVLGAALLYMIPKPVQKTTGETKSWAMILGGFSFIRTEKVVLGAISLDLFAVLLGGATALMPIFARDILTLGPWGLGLLRAAPGLGAIVMAIFLAAYPLRHRAGIYMFIGVALFGVGTIIFGVSTNTEVSIAALALMGAADMVSVYVRESLIALWTPDHLRGRVNAVNMVFVGASNELGEFRAGTMAALFGAVPAVVIGGVGTLVVAAIWASSFPKLRRIDTLDAPSASSESV</sequence>
<gene>
    <name evidence="9" type="ORF">GFL91_12935</name>
</gene>
<evidence type="ECO:0000256" key="5">
    <source>
        <dbReference type="ARBA" id="ARBA00022989"/>
    </source>
</evidence>
<evidence type="ECO:0000256" key="1">
    <source>
        <dbReference type="ARBA" id="ARBA00004651"/>
    </source>
</evidence>
<evidence type="ECO:0000256" key="7">
    <source>
        <dbReference type="SAM" id="Phobius"/>
    </source>
</evidence>
<feature type="domain" description="Major facilitator superfamily (MFS) profile" evidence="8">
    <location>
        <begin position="17"/>
        <end position="401"/>
    </location>
</feature>
<comment type="caution">
    <text evidence="9">The sequence shown here is derived from an EMBL/GenBank/DDBJ whole genome shotgun (WGS) entry which is preliminary data.</text>
</comment>
<feature type="transmembrane region" description="Helical" evidence="7">
    <location>
        <begin position="287"/>
        <end position="306"/>
    </location>
</feature>
<evidence type="ECO:0000313" key="9">
    <source>
        <dbReference type="EMBL" id="NKM45879.1"/>
    </source>
</evidence>
<feature type="transmembrane region" description="Helical" evidence="7">
    <location>
        <begin position="21"/>
        <end position="44"/>
    </location>
</feature>
<keyword evidence="5 7" id="KW-1133">Transmembrane helix</keyword>
<evidence type="ECO:0000256" key="4">
    <source>
        <dbReference type="ARBA" id="ARBA00022692"/>
    </source>
</evidence>